<name>A0ABQ6F7C0_9VIBR</name>
<dbReference type="Pfam" id="PF01464">
    <property type="entry name" value="SLT"/>
    <property type="match status" value="1"/>
</dbReference>
<dbReference type="InterPro" id="IPR008258">
    <property type="entry name" value="Transglycosylase_SLT_dom_1"/>
</dbReference>
<evidence type="ECO:0000259" key="2">
    <source>
        <dbReference type="Pfam" id="PF01464"/>
    </source>
</evidence>
<protein>
    <submittedName>
        <fullName evidence="3">Lytic transglycosylase</fullName>
    </submittedName>
</protein>
<dbReference type="InterPro" id="IPR023346">
    <property type="entry name" value="Lysozyme-like_dom_sf"/>
</dbReference>
<dbReference type="Gene3D" id="1.10.530.10">
    <property type="match status" value="1"/>
</dbReference>
<comment type="caution">
    <text evidence="3">The sequence shown here is derived from an EMBL/GenBank/DDBJ whole genome shotgun (WGS) entry which is preliminary data.</text>
</comment>
<feature type="signal peptide" evidence="1">
    <location>
        <begin position="1"/>
        <end position="17"/>
    </location>
</feature>
<dbReference type="SUPFAM" id="SSF53955">
    <property type="entry name" value="Lysozyme-like"/>
    <property type="match status" value="1"/>
</dbReference>
<dbReference type="Proteomes" id="UP001157138">
    <property type="component" value="Unassembled WGS sequence"/>
</dbReference>
<evidence type="ECO:0000313" key="4">
    <source>
        <dbReference type="Proteomes" id="UP001157138"/>
    </source>
</evidence>
<evidence type="ECO:0000256" key="1">
    <source>
        <dbReference type="SAM" id="SignalP"/>
    </source>
</evidence>
<dbReference type="RefSeq" id="WP_284194322.1">
    <property type="nucleotide sequence ID" value="NZ_BSPW01000123.1"/>
</dbReference>
<dbReference type="EMBL" id="BSPW01000123">
    <property type="protein sequence ID" value="GLT20495.1"/>
    <property type="molecule type" value="Genomic_DNA"/>
</dbReference>
<gene>
    <name evidence="3" type="ORF">GCM10007938_42800</name>
</gene>
<evidence type="ECO:0000313" key="3">
    <source>
        <dbReference type="EMBL" id="GLT20495.1"/>
    </source>
</evidence>
<keyword evidence="4" id="KW-1185">Reference proteome</keyword>
<accession>A0ABQ6F7C0</accession>
<reference evidence="4" key="1">
    <citation type="journal article" date="2019" name="Int. J. Syst. Evol. Microbiol.">
        <title>The Global Catalogue of Microorganisms (GCM) 10K type strain sequencing project: providing services to taxonomists for standard genome sequencing and annotation.</title>
        <authorList>
            <consortium name="The Broad Institute Genomics Platform"/>
            <consortium name="The Broad Institute Genome Sequencing Center for Infectious Disease"/>
            <person name="Wu L."/>
            <person name="Ma J."/>
        </authorList>
    </citation>
    <scope>NUCLEOTIDE SEQUENCE [LARGE SCALE GENOMIC DNA]</scope>
    <source>
        <strain evidence="4">NBRC 108723</strain>
    </source>
</reference>
<feature type="chain" id="PRO_5046730796" evidence="1">
    <location>
        <begin position="18"/>
        <end position="166"/>
    </location>
</feature>
<feature type="domain" description="Transglycosylase SLT" evidence="2">
    <location>
        <begin position="19"/>
        <end position="138"/>
    </location>
</feature>
<sequence>MRPLALILLLLPSLSHAFCFDQAGQKYNIDPDLLKAIATQESSLNPNATNDNKNKHGVVVSRDYGLMQFNSSWFKQLAQFHVNKDNVMEPCFNVHLGAWVLASNFSTHGYNWNSVGAYNAGFKPSKQKIRDEYVTKIKRHYLKIKSSKNNPSHSKALIYKRRSLIQ</sequence>
<proteinExistence type="predicted"/>
<organism evidence="3 4">
    <name type="scientific">Vibrio zhanjiangensis</name>
    <dbReference type="NCBI Taxonomy" id="1046128"/>
    <lineage>
        <taxon>Bacteria</taxon>
        <taxon>Pseudomonadati</taxon>
        <taxon>Pseudomonadota</taxon>
        <taxon>Gammaproteobacteria</taxon>
        <taxon>Vibrionales</taxon>
        <taxon>Vibrionaceae</taxon>
        <taxon>Vibrio</taxon>
    </lineage>
</organism>
<keyword evidence="1" id="KW-0732">Signal</keyword>
<dbReference type="CDD" id="cd13400">
    <property type="entry name" value="LT_IagB-like"/>
    <property type="match status" value="1"/>
</dbReference>